<evidence type="ECO:0000313" key="2">
    <source>
        <dbReference type="EMBL" id="CDW28002.1"/>
    </source>
</evidence>
<accession>A0A0K2TQQ2</accession>
<dbReference type="AlphaFoldDB" id="A0A0K2TQQ2"/>
<evidence type="ECO:0000256" key="1">
    <source>
        <dbReference type="SAM" id="MobiDB-lite"/>
    </source>
</evidence>
<proteinExistence type="predicted"/>
<organism evidence="2">
    <name type="scientific">Lepeophtheirus salmonis</name>
    <name type="common">Salmon louse</name>
    <name type="synonym">Caligus salmonis</name>
    <dbReference type="NCBI Taxonomy" id="72036"/>
    <lineage>
        <taxon>Eukaryota</taxon>
        <taxon>Metazoa</taxon>
        <taxon>Ecdysozoa</taxon>
        <taxon>Arthropoda</taxon>
        <taxon>Crustacea</taxon>
        <taxon>Multicrustacea</taxon>
        <taxon>Hexanauplia</taxon>
        <taxon>Copepoda</taxon>
        <taxon>Siphonostomatoida</taxon>
        <taxon>Caligidae</taxon>
        <taxon>Lepeophtheirus</taxon>
    </lineage>
</organism>
<feature type="region of interest" description="Disordered" evidence="1">
    <location>
        <begin position="1"/>
        <end position="33"/>
    </location>
</feature>
<feature type="compositionally biased region" description="Polar residues" evidence="1">
    <location>
        <begin position="11"/>
        <end position="33"/>
    </location>
</feature>
<protein>
    <submittedName>
        <fullName evidence="2">Uncharacterized protein</fullName>
    </submittedName>
</protein>
<sequence>MSSLRAIKDIASTSRQTDAENRNSLQFLDDNQN</sequence>
<name>A0A0K2TQQ2_LEPSM</name>
<dbReference type="EMBL" id="HACA01010641">
    <property type="protein sequence ID" value="CDW28002.1"/>
    <property type="molecule type" value="Transcribed_RNA"/>
</dbReference>
<reference evidence="2" key="1">
    <citation type="submission" date="2014-05" db="EMBL/GenBank/DDBJ databases">
        <authorList>
            <person name="Chronopoulou M."/>
        </authorList>
    </citation>
    <scope>NUCLEOTIDE SEQUENCE</scope>
    <source>
        <tissue evidence="2">Whole organism</tissue>
    </source>
</reference>